<gene>
    <name evidence="1" type="ORF">RRG08_040733</name>
</gene>
<evidence type="ECO:0000313" key="1">
    <source>
        <dbReference type="EMBL" id="KAK3804226.1"/>
    </source>
</evidence>
<protein>
    <submittedName>
        <fullName evidence="1">Uncharacterized protein</fullName>
    </submittedName>
</protein>
<dbReference type="Proteomes" id="UP001283361">
    <property type="component" value="Unassembled WGS sequence"/>
</dbReference>
<reference evidence="1" key="1">
    <citation type="journal article" date="2023" name="G3 (Bethesda)">
        <title>A reference genome for the long-term kleptoplast-retaining sea slug Elysia crispata morphotype clarki.</title>
        <authorList>
            <person name="Eastman K.E."/>
            <person name="Pendleton A.L."/>
            <person name="Shaikh M.A."/>
            <person name="Suttiyut T."/>
            <person name="Ogas R."/>
            <person name="Tomko P."/>
            <person name="Gavelis G."/>
            <person name="Widhalm J.R."/>
            <person name="Wisecaver J.H."/>
        </authorList>
    </citation>
    <scope>NUCLEOTIDE SEQUENCE</scope>
    <source>
        <strain evidence="1">ECLA1</strain>
    </source>
</reference>
<dbReference type="AlphaFoldDB" id="A0AAE1EE56"/>
<proteinExistence type="predicted"/>
<sequence>MILKSAETSWTMMQMRILSSHPNCPTHTCTSLTTEQDQQKVTVSHLSPTEADVEICSWLNTCPHRRPFPTLQPQ</sequence>
<organism evidence="1 2">
    <name type="scientific">Elysia crispata</name>
    <name type="common">lettuce slug</name>
    <dbReference type="NCBI Taxonomy" id="231223"/>
    <lineage>
        <taxon>Eukaryota</taxon>
        <taxon>Metazoa</taxon>
        <taxon>Spiralia</taxon>
        <taxon>Lophotrochozoa</taxon>
        <taxon>Mollusca</taxon>
        <taxon>Gastropoda</taxon>
        <taxon>Heterobranchia</taxon>
        <taxon>Euthyneura</taxon>
        <taxon>Panpulmonata</taxon>
        <taxon>Sacoglossa</taxon>
        <taxon>Placobranchoidea</taxon>
        <taxon>Plakobranchidae</taxon>
        <taxon>Elysia</taxon>
    </lineage>
</organism>
<comment type="caution">
    <text evidence="1">The sequence shown here is derived from an EMBL/GenBank/DDBJ whole genome shotgun (WGS) entry which is preliminary data.</text>
</comment>
<accession>A0AAE1EE56</accession>
<dbReference type="EMBL" id="JAWDGP010000029">
    <property type="protein sequence ID" value="KAK3804226.1"/>
    <property type="molecule type" value="Genomic_DNA"/>
</dbReference>
<name>A0AAE1EE56_9GAST</name>
<evidence type="ECO:0000313" key="2">
    <source>
        <dbReference type="Proteomes" id="UP001283361"/>
    </source>
</evidence>
<keyword evidence="2" id="KW-1185">Reference proteome</keyword>